<dbReference type="InterPro" id="IPR046357">
    <property type="entry name" value="PPIase_dom_sf"/>
</dbReference>
<evidence type="ECO:0000256" key="2">
    <source>
        <dbReference type="ARBA" id="ARBA00013194"/>
    </source>
</evidence>
<dbReference type="PROSITE" id="PS50059">
    <property type="entry name" value="FKBP_PPIASE"/>
    <property type="match status" value="1"/>
</dbReference>
<comment type="caution">
    <text evidence="7">The sequence shown here is derived from an EMBL/GenBank/DDBJ whole genome shotgun (WGS) entry which is preliminary data.</text>
</comment>
<name>A0AAW2Z3L7_9EUKA</name>
<dbReference type="FunFam" id="3.10.50.40:FF:000025">
    <property type="entry name" value="Peptidylprolyl isomerase"/>
    <property type="match status" value="1"/>
</dbReference>
<keyword evidence="3 5" id="KW-0697">Rotamase</keyword>
<evidence type="ECO:0000313" key="8">
    <source>
        <dbReference type="Proteomes" id="UP001431209"/>
    </source>
</evidence>
<comment type="catalytic activity">
    <reaction evidence="1 5">
        <text>[protein]-peptidylproline (omega=180) = [protein]-peptidylproline (omega=0)</text>
        <dbReference type="Rhea" id="RHEA:16237"/>
        <dbReference type="Rhea" id="RHEA-COMP:10747"/>
        <dbReference type="Rhea" id="RHEA-COMP:10748"/>
        <dbReference type="ChEBI" id="CHEBI:83833"/>
        <dbReference type="ChEBI" id="CHEBI:83834"/>
        <dbReference type="EC" id="5.2.1.8"/>
    </reaction>
</comment>
<dbReference type="AlphaFoldDB" id="A0AAW2Z3L7"/>
<feature type="domain" description="PPIase FKBP-type" evidence="6">
    <location>
        <begin position="20"/>
        <end position="108"/>
    </location>
</feature>
<evidence type="ECO:0000259" key="6">
    <source>
        <dbReference type="PROSITE" id="PS50059"/>
    </source>
</evidence>
<dbReference type="GO" id="GO:0005737">
    <property type="term" value="C:cytoplasm"/>
    <property type="evidence" value="ECO:0007669"/>
    <property type="project" value="TreeGrafter"/>
</dbReference>
<evidence type="ECO:0000256" key="5">
    <source>
        <dbReference type="PROSITE-ProRule" id="PRU00277"/>
    </source>
</evidence>
<dbReference type="InterPro" id="IPR001179">
    <property type="entry name" value="PPIase_FKBP_dom"/>
</dbReference>
<evidence type="ECO:0000313" key="7">
    <source>
        <dbReference type="EMBL" id="KAL0483336.1"/>
    </source>
</evidence>
<protein>
    <recommendedName>
        <fullName evidence="2 5">peptidylprolyl isomerase</fullName>
        <ecNumber evidence="2 5">5.2.1.8</ecNumber>
    </recommendedName>
</protein>
<accession>A0AAW2Z3L7</accession>
<sequence length="108" mass="12016">MTVSLEIVVKGDGRNFPKSGQTVSVHYTGYLPDGKTFDSSRWRNKPFKFRLDRDEVVSGWDEGVMQMSLGERANVTMTPDSAYGKHGLPGLIKGNTTITFDIELLGFN</sequence>
<keyword evidence="8" id="KW-1185">Reference proteome</keyword>
<keyword evidence="4 5" id="KW-0413">Isomerase</keyword>
<dbReference type="PANTHER" id="PTHR10516:SF443">
    <property type="entry name" value="FK506-BINDING PROTEIN 59-RELATED"/>
    <property type="match status" value="1"/>
</dbReference>
<dbReference type="EC" id="5.2.1.8" evidence="2 5"/>
<evidence type="ECO:0000256" key="4">
    <source>
        <dbReference type="ARBA" id="ARBA00023235"/>
    </source>
</evidence>
<dbReference type="SUPFAM" id="SSF54534">
    <property type="entry name" value="FKBP-like"/>
    <property type="match status" value="1"/>
</dbReference>
<evidence type="ECO:0000256" key="1">
    <source>
        <dbReference type="ARBA" id="ARBA00000971"/>
    </source>
</evidence>
<dbReference type="Gene3D" id="3.10.50.40">
    <property type="match status" value="1"/>
</dbReference>
<dbReference type="PANTHER" id="PTHR10516">
    <property type="entry name" value="PEPTIDYL-PROLYL CIS-TRANS ISOMERASE"/>
    <property type="match status" value="1"/>
</dbReference>
<gene>
    <name evidence="7" type="ORF">AKO1_014720</name>
</gene>
<dbReference type="GO" id="GO:0003755">
    <property type="term" value="F:peptidyl-prolyl cis-trans isomerase activity"/>
    <property type="evidence" value="ECO:0007669"/>
    <property type="project" value="UniProtKB-KW"/>
</dbReference>
<dbReference type="Pfam" id="PF00254">
    <property type="entry name" value="FKBP_C"/>
    <property type="match status" value="1"/>
</dbReference>
<proteinExistence type="predicted"/>
<dbReference type="InterPro" id="IPR050689">
    <property type="entry name" value="FKBP-type_PPIase"/>
</dbReference>
<organism evidence="7 8">
    <name type="scientific">Acrasis kona</name>
    <dbReference type="NCBI Taxonomy" id="1008807"/>
    <lineage>
        <taxon>Eukaryota</taxon>
        <taxon>Discoba</taxon>
        <taxon>Heterolobosea</taxon>
        <taxon>Tetramitia</taxon>
        <taxon>Eutetramitia</taxon>
        <taxon>Acrasidae</taxon>
        <taxon>Acrasis</taxon>
    </lineage>
</organism>
<evidence type="ECO:0000256" key="3">
    <source>
        <dbReference type="ARBA" id="ARBA00023110"/>
    </source>
</evidence>
<dbReference type="Proteomes" id="UP001431209">
    <property type="component" value="Unassembled WGS sequence"/>
</dbReference>
<reference evidence="7 8" key="1">
    <citation type="submission" date="2024-03" db="EMBL/GenBank/DDBJ databases">
        <title>The Acrasis kona genome and developmental transcriptomes reveal deep origins of eukaryotic multicellular pathways.</title>
        <authorList>
            <person name="Sheikh S."/>
            <person name="Fu C.-J."/>
            <person name="Brown M.W."/>
            <person name="Baldauf S.L."/>
        </authorList>
    </citation>
    <scope>NUCLEOTIDE SEQUENCE [LARGE SCALE GENOMIC DNA]</scope>
    <source>
        <strain evidence="7 8">ATCC MYA-3509</strain>
    </source>
</reference>
<dbReference type="EMBL" id="JAOPGA020000950">
    <property type="protein sequence ID" value="KAL0483336.1"/>
    <property type="molecule type" value="Genomic_DNA"/>
</dbReference>